<dbReference type="InterPro" id="IPR008972">
    <property type="entry name" value="Cupredoxin"/>
</dbReference>
<evidence type="ECO:0000313" key="2">
    <source>
        <dbReference type="EMBL" id="QDU31629.1"/>
    </source>
</evidence>
<reference evidence="2 3" key="1">
    <citation type="submission" date="2019-02" db="EMBL/GenBank/DDBJ databases">
        <title>Deep-cultivation of Planctomycetes and their phenomic and genomic characterization uncovers novel biology.</title>
        <authorList>
            <person name="Wiegand S."/>
            <person name="Jogler M."/>
            <person name="Boedeker C."/>
            <person name="Pinto D."/>
            <person name="Vollmers J."/>
            <person name="Rivas-Marin E."/>
            <person name="Kohn T."/>
            <person name="Peeters S.H."/>
            <person name="Heuer A."/>
            <person name="Rast P."/>
            <person name="Oberbeckmann S."/>
            <person name="Bunk B."/>
            <person name="Jeske O."/>
            <person name="Meyerdierks A."/>
            <person name="Storesund J.E."/>
            <person name="Kallscheuer N."/>
            <person name="Luecker S."/>
            <person name="Lage O.M."/>
            <person name="Pohl T."/>
            <person name="Merkel B.J."/>
            <person name="Hornburger P."/>
            <person name="Mueller R.-W."/>
            <person name="Bruemmer F."/>
            <person name="Labrenz M."/>
            <person name="Spormann A.M."/>
            <person name="Op den Camp H."/>
            <person name="Overmann J."/>
            <person name="Amann R."/>
            <person name="Jetten M.S.M."/>
            <person name="Mascher T."/>
            <person name="Medema M.H."/>
            <person name="Devos D.P."/>
            <person name="Kaster A.-K."/>
            <person name="Ovreas L."/>
            <person name="Rohde M."/>
            <person name="Galperin M.Y."/>
            <person name="Jogler C."/>
        </authorList>
    </citation>
    <scope>NUCLEOTIDE SEQUENCE [LARGE SCALE GENOMIC DNA]</scope>
    <source>
        <strain evidence="2 3">ETA_A8</strain>
    </source>
</reference>
<evidence type="ECO:0000313" key="3">
    <source>
        <dbReference type="Proteomes" id="UP000315017"/>
    </source>
</evidence>
<organism evidence="2 3">
    <name type="scientific">Anatilimnocola aggregata</name>
    <dbReference type="NCBI Taxonomy" id="2528021"/>
    <lineage>
        <taxon>Bacteria</taxon>
        <taxon>Pseudomonadati</taxon>
        <taxon>Planctomycetota</taxon>
        <taxon>Planctomycetia</taxon>
        <taxon>Pirellulales</taxon>
        <taxon>Pirellulaceae</taxon>
        <taxon>Anatilimnocola</taxon>
    </lineage>
</organism>
<accession>A0A517YN35</accession>
<dbReference type="Gene3D" id="2.60.40.420">
    <property type="entry name" value="Cupredoxins - blue copper proteins"/>
    <property type="match status" value="1"/>
</dbReference>
<dbReference type="SUPFAM" id="SSF49503">
    <property type="entry name" value="Cupredoxins"/>
    <property type="match status" value="1"/>
</dbReference>
<proteinExistence type="predicted"/>
<keyword evidence="1" id="KW-0732">Signal</keyword>
<dbReference type="Proteomes" id="UP000315017">
    <property type="component" value="Chromosome"/>
</dbReference>
<sequence precursor="true">MIRITHRFAAIVAAILLPTFALAADGSIKIKFKLDGEAPKPAKLTIDKDPAFCGPKMLVDESIKVGKDNALQNVVMYLYLAPGTKAPESAAALAALPKEVTVDNLGCRYEPRVTAMCTTQTLILGNPDPIGHNVKGDFFSNPSFNDLIPAGGSTKKTFAKNENRPMPLACAIHSWMGGYLLVRDNPYFGVSNAEGVLTIPNVPEGKRTFTIWQEKAGFVTKGIQGGKETAWKLGRMEVDVKGAMDLGEFAIPLSLLKK</sequence>
<feature type="chain" id="PRO_5022241564" evidence="1">
    <location>
        <begin position="24"/>
        <end position="258"/>
    </location>
</feature>
<dbReference type="InterPro" id="IPR008969">
    <property type="entry name" value="CarboxyPept-like_regulatory"/>
</dbReference>
<protein>
    <submittedName>
        <fullName evidence="2">Uncharacterized protein</fullName>
    </submittedName>
</protein>
<dbReference type="EMBL" id="CP036274">
    <property type="protein sequence ID" value="QDU31629.1"/>
    <property type="molecule type" value="Genomic_DNA"/>
</dbReference>
<dbReference type="AlphaFoldDB" id="A0A517YN35"/>
<evidence type="ECO:0000256" key="1">
    <source>
        <dbReference type="SAM" id="SignalP"/>
    </source>
</evidence>
<dbReference type="OrthoDB" id="9772097at2"/>
<dbReference type="KEGG" id="aagg:ETAA8_67890"/>
<dbReference type="SUPFAM" id="SSF49464">
    <property type="entry name" value="Carboxypeptidase regulatory domain-like"/>
    <property type="match status" value="1"/>
</dbReference>
<name>A0A517YN35_9BACT</name>
<gene>
    <name evidence="2" type="ORF">ETAA8_67890</name>
</gene>
<feature type="signal peptide" evidence="1">
    <location>
        <begin position="1"/>
        <end position="23"/>
    </location>
</feature>
<keyword evidence="3" id="KW-1185">Reference proteome</keyword>
<dbReference type="RefSeq" id="WP_145099073.1">
    <property type="nucleotide sequence ID" value="NZ_CP036274.1"/>
</dbReference>